<dbReference type="SMART" id="SM00028">
    <property type="entry name" value="TPR"/>
    <property type="match status" value="7"/>
</dbReference>
<dbReference type="RefSeq" id="WP_179984094.1">
    <property type="nucleotide sequence ID" value="NZ_LR812090.1"/>
</dbReference>
<evidence type="ECO:0000313" key="1">
    <source>
        <dbReference type="EMBL" id="CAB9494797.1"/>
    </source>
</evidence>
<dbReference type="InterPro" id="IPR011990">
    <property type="entry name" value="TPR-like_helical_dom_sf"/>
</dbReference>
<dbReference type="SUPFAM" id="SSF81901">
    <property type="entry name" value="HCP-like"/>
    <property type="match status" value="1"/>
</dbReference>
<accession>A0A6T9Y131</accession>
<dbReference type="Pfam" id="PF13432">
    <property type="entry name" value="TPR_16"/>
    <property type="match status" value="1"/>
</dbReference>
<dbReference type="PANTHER" id="PTHR12558">
    <property type="entry name" value="CELL DIVISION CYCLE 16,23,27"/>
    <property type="match status" value="1"/>
</dbReference>
<proteinExistence type="predicted"/>
<dbReference type="InterPro" id="IPR019734">
    <property type="entry name" value="TPR_rpt"/>
</dbReference>
<dbReference type="PROSITE" id="PS51257">
    <property type="entry name" value="PROKAR_LIPOPROTEIN"/>
    <property type="match status" value="1"/>
</dbReference>
<dbReference type="Gene3D" id="1.25.40.10">
    <property type="entry name" value="Tetratricopeptide repeat domain"/>
    <property type="match status" value="4"/>
</dbReference>
<dbReference type="Proteomes" id="UP000509458">
    <property type="component" value="Chromosome"/>
</dbReference>
<protein>
    <recommendedName>
        <fullName evidence="3">PEP-CTERM system TPR-repeat lipoprotein</fullName>
    </recommendedName>
</protein>
<name>A0A6T9Y131_ALTMA</name>
<evidence type="ECO:0000313" key="2">
    <source>
        <dbReference type="Proteomes" id="UP000509458"/>
    </source>
</evidence>
<organism evidence="1 2">
    <name type="scientific">Alteromonas macleodii</name>
    <name type="common">Pseudoalteromonas macleodii</name>
    <dbReference type="NCBI Taxonomy" id="28108"/>
    <lineage>
        <taxon>Bacteria</taxon>
        <taxon>Pseudomonadati</taxon>
        <taxon>Pseudomonadota</taxon>
        <taxon>Gammaproteobacteria</taxon>
        <taxon>Alteromonadales</taxon>
        <taxon>Alteromonadaceae</taxon>
        <taxon>Alteromonas/Salinimonas group</taxon>
        <taxon>Alteromonas</taxon>
    </lineage>
</organism>
<dbReference type="Pfam" id="PF13181">
    <property type="entry name" value="TPR_8"/>
    <property type="match status" value="1"/>
</dbReference>
<dbReference type="PANTHER" id="PTHR12558:SF47">
    <property type="entry name" value="LIPOPOLYSACCHARIDE ASSEMBLY PROTEIN B"/>
    <property type="match status" value="1"/>
</dbReference>
<gene>
    <name evidence="1" type="ORF">ALFOR1_40168</name>
</gene>
<dbReference type="AlphaFoldDB" id="A0A6T9Y131"/>
<dbReference type="EMBL" id="LR812090">
    <property type="protein sequence ID" value="CAB9494797.1"/>
    <property type="molecule type" value="Genomic_DNA"/>
</dbReference>
<sequence length="893" mass="102410">MKKIILITLLPVFIIACSNKGTDLSIAEIEQLIENDEINRASVVIKHKLQNSPDNVYLRKLLAETHLRDGRYDSAEKEFLRAEELNNNSDFSSEFYNSYAETLFLTENIVLLERLNKNFTYLPKTAQDILVLTEVNETNSLNDKLLSSLIFEKQNRNAFELLNDVSVNQKNYFLAYQLVRQLLKDEDYELAQIISEKMIVIRKSDFRPKFYAMISSYKQNKLDDANSYAEIILKSNADNAIANLTKAAYFLDKQDFEQAAKYANLSINAGLNNADVRIIAGIAHYYLKNYERAYENFSKIKSKVRNSSDVYTYIIATELELGIADATNFELQNNEFSALLGLKIADQLELEGKSRDANSLINKISSLSLNEPNIRQMVNLILAAKGTNSFSENDLEKIKATESLEERQLYISTFIAGEDSNTALEVIEHWLLKEPEDIRLLSLKAATLLKVGQKSNAKEVFQHILDIDKNNIRANTFIAADNLANGNYEDSIEQFKRVLSIKYNQNATAGLIRASNLSGTLEENLDWLIDLNTSFTEPDANLLTDIAFVYLKKGDHTTALKFLDEVDVQTNLPNRFFIFKSALLERESKYAEVDNLLEIWKNKNGIGDEYVFFSLNFYERQKEWKKGLSLLDEVTDESLKSSPIKLVGWKAYFLVRDNKLQEAQRVIRSTPNDTDNYHVVKAKGFIAASNSKWFEAAESFETIYDEDQSTENGVLLLKAYMALSDKRNVERLAKTHITRYPRDVNFKIRYAEWLFMEAPDQAIMFYKSMIEDNLANINVYNNISWLLQIRGDLKSADEYINKAIELNRNDINVIDTAITIKLKLNKYEEALDLATYLYQNTEDKFNSGILLVKTLIASNDKESAKALLRKLTPVNRKQSSAKSIYEKELSEYH</sequence>
<reference evidence="1 2" key="1">
    <citation type="submission" date="2020-06" db="EMBL/GenBank/DDBJ databases">
        <authorList>
            <person name="Duchaud E."/>
        </authorList>
    </citation>
    <scope>NUCLEOTIDE SEQUENCE [LARGE SCALE GENOMIC DNA]</scope>
    <source>
        <strain evidence="1">Alteromonas fortis</strain>
    </source>
</reference>
<evidence type="ECO:0008006" key="3">
    <source>
        <dbReference type="Google" id="ProtNLM"/>
    </source>
</evidence>
<dbReference type="SUPFAM" id="SSF48452">
    <property type="entry name" value="TPR-like"/>
    <property type="match status" value="3"/>
</dbReference>